<proteinExistence type="predicted"/>
<name>A0A974HNF4_XENLA</name>
<dbReference type="AlphaFoldDB" id="A0A974HNF4"/>
<sequence>MSPLAFLLSTHLCVLPYDDISHMRAHTKGEMRWPTGLSRVPIWLGPVAHVNRPFIKLCQTNLFIQELSCPEDFSNCAVYIGSIRKMLYQQRQKCLEQTYALIGSYRLSLKIKISDLLSIMLRTWGSLDK</sequence>
<protein>
    <submittedName>
        <fullName evidence="1">Uncharacterized protein</fullName>
    </submittedName>
</protein>
<accession>A0A974HNF4</accession>
<evidence type="ECO:0000313" key="1">
    <source>
        <dbReference type="EMBL" id="OCT84320.1"/>
    </source>
</evidence>
<organism evidence="1 2">
    <name type="scientific">Xenopus laevis</name>
    <name type="common">African clawed frog</name>
    <dbReference type="NCBI Taxonomy" id="8355"/>
    <lineage>
        <taxon>Eukaryota</taxon>
        <taxon>Metazoa</taxon>
        <taxon>Chordata</taxon>
        <taxon>Craniata</taxon>
        <taxon>Vertebrata</taxon>
        <taxon>Euteleostomi</taxon>
        <taxon>Amphibia</taxon>
        <taxon>Batrachia</taxon>
        <taxon>Anura</taxon>
        <taxon>Pipoidea</taxon>
        <taxon>Pipidae</taxon>
        <taxon>Xenopodinae</taxon>
        <taxon>Xenopus</taxon>
        <taxon>Xenopus</taxon>
    </lineage>
</organism>
<dbReference type="EMBL" id="CM004472">
    <property type="protein sequence ID" value="OCT84320.1"/>
    <property type="molecule type" value="Genomic_DNA"/>
</dbReference>
<evidence type="ECO:0000313" key="2">
    <source>
        <dbReference type="Proteomes" id="UP000694892"/>
    </source>
</evidence>
<dbReference type="Proteomes" id="UP000694892">
    <property type="component" value="Chromosome 4L"/>
</dbReference>
<gene>
    <name evidence="1" type="ORF">XELAEV_18022468mg</name>
</gene>
<reference evidence="2" key="1">
    <citation type="journal article" date="2016" name="Nature">
        <title>Genome evolution in the allotetraploid frog Xenopus laevis.</title>
        <authorList>
            <person name="Session A.M."/>
            <person name="Uno Y."/>
            <person name="Kwon T."/>
            <person name="Chapman J.A."/>
            <person name="Toyoda A."/>
            <person name="Takahashi S."/>
            <person name="Fukui A."/>
            <person name="Hikosaka A."/>
            <person name="Suzuki A."/>
            <person name="Kondo M."/>
            <person name="van Heeringen S.J."/>
            <person name="Quigley I."/>
            <person name="Heinz S."/>
            <person name="Ogino H."/>
            <person name="Ochi H."/>
            <person name="Hellsten U."/>
            <person name="Lyons J.B."/>
            <person name="Simakov O."/>
            <person name="Putnam N."/>
            <person name="Stites J."/>
            <person name="Kuroki Y."/>
            <person name="Tanaka T."/>
            <person name="Michiue T."/>
            <person name="Watanabe M."/>
            <person name="Bogdanovic O."/>
            <person name="Lister R."/>
            <person name="Georgiou G."/>
            <person name="Paranjpe S.S."/>
            <person name="van Kruijsbergen I."/>
            <person name="Shu S."/>
            <person name="Carlson J."/>
            <person name="Kinoshita T."/>
            <person name="Ohta Y."/>
            <person name="Mawaribuchi S."/>
            <person name="Jenkins J."/>
            <person name="Grimwood J."/>
            <person name="Schmutz J."/>
            <person name="Mitros T."/>
            <person name="Mozaffari S.V."/>
            <person name="Suzuki Y."/>
            <person name="Haramoto Y."/>
            <person name="Yamamoto T.S."/>
            <person name="Takagi C."/>
            <person name="Heald R."/>
            <person name="Miller K."/>
            <person name="Haudenschild C."/>
            <person name="Kitzman J."/>
            <person name="Nakayama T."/>
            <person name="Izutsu Y."/>
            <person name="Robert J."/>
            <person name="Fortriede J."/>
            <person name="Burns K."/>
            <person name="Lotay V."/>
            <person name="Karimi K."/>
            <person name="Yasuoka Y."/>
            <person name="Dichmann D.S."/>
            <person name="Flajnik M.F."/>
            <person name="Houston D.W."/>
            <person name="Shendure J."/>
            <person name="DuPasquier L."/>
            <person name="Vize P.D."/>
            <person name="Zorn A.M."/>
            <person name="Ito M."/>
            <person name="Marcotte E.M."/>
            <person name="Wallingford J.B."/>
            <person name="Ito Y."/>
            <person name="Asashima M."/>
            <person name="Ueno N."/>
            <person name="Matsuda Y."/>
            <person name="Veenstra G.J."/>
            <person name="Fujiyama A."/>
            <person name="Harland R.M."/>
            <person name="Taira M."/>
            <person name="Rokhsar D.S."/>
        </authorList>
    </citation>
    <scope>NUCLEOTIDE SEQUENCE [LARGE SCALE GENOMIC DNA]</scope>
    <source>
        <strain evidence="2">J</strain>
    </source>
</reference>